<keyword evidence="2" id="KW-1185">Reference proteome</keyword>
<sequence length="242" mass="27802">MIAPIQDNIISTLYDAGWQEIDRTEIKVKDVLIHPQFNGHSYTEMDNFDIAMVKLENPVYLNDQVVDKVEQIPDNGSLSDSIDCWVRGQGRWNHTLIDIKQLIEESATLTTPSLPGSSSISYLVSLGAPLICQKDHITGVYGITVRRQREIDSLVFVSLAAHKVWIQKAIDGEIDVLKKPFHKDLYNQSEYVVREMEAFDRHDVELEELTREQELSTNRAQVNEIRWESESEFLTQFKAIKI</sequence>
<organism evidence="2 3">
    <name type="scientific">Romanomermis culicivorax</name>
    <name type="common">Nematode worm</name>
    <dbReference type="NCBI Taxonomy" id="13658"/>
    <lineage>
        <taxon>Eukaryota</taxon>
        <taxon>Metazoa</taxon>
        <taxon>Ecdysozoa</taxon>
        <taxon>Nematoda</taxon>
        <taxon>Enoplea</taxon>
        <taxon>Dorylaimia</taxon>
        <taxon>Mermithida</taxon>
        <taxon>Mermithoidea</taxon>
        <taxon>Mermithidae</taxon>
        <taxon>Romanomermis</taxon>
    </lineage>
</organism>
<protein>
    <submittedName>
        <fullName evidence="3">Peptidase S1 domain-containing protein</fullName>
    </submittedName>
</protein>
<dbReference type="SUPFAM" id="SSF50494">
    <property type="entry name" value="Trypsin-like serine proteases"/>
    <property type="match status" value="1"/>
</dbReference>
<feature type="domain" description="Peptidase S1" evidence="1">
    <location>
        <begin position="20"/>
        <end position="93"/>
    </location>
</feature>
<dbReference type="WBParaSite" id="nRc.2.0.1.t29872-RA">
    <property type="protein sequence ID" value="nRc.2.0.1.t29872-RA"/>
    <property type="gene ID" value="nRc.2.0.1.g29872"/>
</dbReference>
<proteinExistence type="predicted"/>
<evidence type="ECO:0000259" key="1">
    <source>
        <dbReference type="Pfam" id="PF00089"/>
    </source>
</evidence>
<dbReference type="Proteomes" id="UP000887565">
    <property type="component" value="Unplaced"/>
</dbReference>
<reference evidence="3" key="1">
    <citation type="submission" date="2022-11" db="UniProtKB">
        <authorList>
            <consortium name="WormBaseParasite"/>
        </authorList>
    </citation>
    <scope>IDENTIFICATION</scope>
</reference>
<dbReference type="Gene3D" id="2.40.10.10">
    <property type="entry name" value="Trypsin-like serine proteases"/>
    <property type="match status" value="1"/>
</dbReference>
<dbReference type="AlphaFoldDB" id="A0A915JVU1"/>
<accession>A0A915JVU1</accession>
<evidence type="ECO:0000313" key="2">
    <source>
        <dbReference type="Proteomes" id="UP000887565"/>
    </source>
</evidence>
<evidence type="ECO:0000313" key="3">
    <source>
        <dbReference type="WBParaSite" id="nRc.2.0.1.t29872-RA"/>
    </source>
</evidence>
<dbReference type="InterPro" id="IPR043504">
    <property type="entry name" value="Peptidase_S1_PA_chymotrypsin"/>
</dbReference>
<name>A0A915JVU1_ROMCU</name>
<dbReference type="Pfam" id="PF00089">
    <property type="entry name" value="Trypsin"/>
    <property type="match status" value="1"/>
</dbReference>
<dbReference type="GO" id="GO:0006508">
    <property type="term" value="P:proteolysis"/>
    <property type="evidence" value="ECO:0007669"/>
    <property type="project" value="InterPro"/>
</dbReference>
<dbReference type="InterPro" id="IPR009003">
    <property type="entry name" value="Peptidase_S1_PA"/>
</dbReference>
<dbReference type="GO" id="GO:0004252">
    <property type="term" value="F:serine-type endopeptidase activity"/>
    <property type="evidence" value="ECO:0007669"/>
    <property type="project" value="InterPro"/>
</dbReference>
<dbReference type="InterPro" id="IPR001254">
    <property type="entry name" value="Trypsin_dom"/>
</dbReference>